<evidence type="ECO:0000256" key="1">
    <source>
        <dbReference type="SAM" id="MobiDB-lite"/>
    </source>
</evidence>
<keyword evidence="3" id="KW-1185">Reference proteome</keyword>
<proteinExistence type="predicted"/>
<protein>
    <submittedName>
        <fullName evidence="2">Uncharacterized protein</fullName>
    </submittedName>
</protein>
<evidence type="ECO:0000313" key="2">
    <source>
        <dbReference type="EMBL" id="MEL0628822.1"/>
    </source>
</evidence>
<accession>A0ABU9GND8</accession>
<name>A0ABU9GND8_9GAMM</name>
<gene>
    <name evidence="2" type="ORF">V6256_04290</name>
</gene>
<sequence length="69" mass="7922">MPNRLSDDISGLFKAYSVDQPEYEELSELERYQKVKQKWQGLKATTNPADSFKNTNNENVSITGNKEKP</sequence>
<evidence type="ECO:0000313" key="3">
    <source>
        <dbReference type="Proteomes" id="UP001369082"/>
    </source>
</evidence>
<dbReference type="Proteomes" id="UP001369082">
    <property type="component" value="Unassembled WGS sequence"/>
</dbReference>
<comment type="caution">
    <text evidence="2">The sequence shown here is derived from an EMBL/GenBank/DDBJ whole genome shotgun (WGS) entry which is preliminary data.</text>
</comment>
<organism evidence="2 3">
    <name type="scientific">Psychromonas aquatilis</name>
    <dbReference type="NCBI Taxonomy" id="2005072"/>
    <lineage>
        <taxon>Bacteria</taxon>
        <taxon>Pseudomonadati</taxon>
        <taxon>Pseudomonadota</taxon>
        <taxon>Gammaproteobacteria</taxon>
        <taxon>Alteromonadales</taxon>
        <taxon>Psychromonadaceae</taxon>
        <taxon>Psychromonas</taxon>
    </lineage>
</organism>
<reference evidence="2 3" key="1">
    <citation type="submission" date="2024-02" db="EMBL/GenBank/DDBJ databases">
        <title>Bacteria isolated from the canopy kelp, Nereocystis luetkeana.</title>
        <authorList>
            <person name="Pfister C.A."/>
            <person name="Younker I.T."/>
            <person name="Light S.H."/>
        </authorList>
    </citation>
    <scope>NUCLEOTIDE SEQUENCE [LARGE SCALE GENOMIC DNA]</scope>
    <source>
        <strain evidence="2 3">TI.1.05</strain>
    </source>
</reference>
<dbReference type="RefSeq" id="WP_341596831.1">
    <property type="nucleotide sequence ID" value="NZ_JBAKAZ010000010.1"/>
</dbReference>
<feature type="region of interest" description="Disordered" evidence="1">
    <location>
        <begin position="46"/>
        <end position="69"/>
    </location>
</feature>
<dbReference type="EMBL" id="JBAKAZ010000010">
    <property type="protein sequence ID" value="MEL0628822.1"/>
    <property type="molecule type" value="Genomic_DNA"/>
</dbReference>